<accession>A0ABW5JC65</accession>
<proteinExistence type="predicted"/>
<sequence>MKRIIIICEGETEQAFCNRILQPHFLAKNIYIQAPLIKHSRGGIVKWSILKQQIETHLRTDSTAIVTTFIDYYGLFSKYSFPDWDLAERIPNPNLRMEALEKSMKADVSELLNFRFIPYLQLHEFEGLLFNDIGVIYTQIPYPPRI</sequence>
<dbReference type="Proteomes" id="UP001597510">
    <property type="component" value="Unassembled WGS sequence"/>
</dbReference>
<reference evidence="2" key="1">
    <citation type="journal article" date="2019" name="Int. J. Syst. Evol. Microbiol.">
        <title>The Global Catalogue of Microorganisms (GCM) 10K type strain sequencing project: providing services to taxonomists for standard genome sequencing and annotation.</title>
        <authorList>
            <consortium name="The Broad Institute Genomics Platform"/>
            <consortium name="The Broad Institute Genome Sequencing Center for Infectious Disease"/>
            <person name="Wu L."/>
            <person name="Ma J."/>
        </authorList>
    </citation>
    <scope>NUCLEOTIDE SEQUENCE [LARGE SCALE GENOMIC DNA]</scope>
    <source>
        <strain evidence="2">KCTC 52344</strain>
    </source>
</reference>
<evidence type="ECO:0000313" key="1">
    <source>
        <dbReference type="EMBL" id="MFD2522648.1"/>
    </source>
</evidence>
<dbReference type="InterPro" id="IPR025455">
    <property type="entry name" value="DUF4276"/>
</dbReference>
<gene>
    <name evidence="1" type="ORF">ACFSR2_17250</name>
</gene>
<comment type="caution">
    <text evidence="1">The sequence shown here is derived from an EMBL/GenBank/DDBJ whole genome shotgun (WGS) entry which is preliminary data.</text>
</comment>
<evidence type="ECO:0000313" key="2">
    <source>
        <dbReference type="Proteomes" id="UP001597510"/>
    </source>
</evidence>
<keyword evidence="2" id="KW-1185">Reference proteome</keyword>
<organism evidence="1 2">
    <name type="scientific">Emticicia soli</name>
    <dbReference type="NCBI Taxonomy" id="2027878"/>
    <lineage>
        <taxon>Bacteria</taxon>
        <taxon>Pseudomonadati</taxon>
        <taxon>Bacteroidota</taxon>
        <taxon>Cytophagia</taxon>
        <taxon>Cytophagales</taxon>
        <taxon>Leadbetterellaceae</taxon>
        <taxon>Emticicia</taxon>
    </lineage>
</organism>
<name>A0ABW5JC65_9BACT</name>
<dbReference type="Pfam" id="PF14103">
    <property type="entry name" value="DUF4276"/>
    <property type="match status" value="1"/>
</dbReference>
<protein>
    <submittedName>
        <fullName evidence="1">DUF4276 family protein</fullName>
    </submittedName>
</protein>
<dbReference type="RefSeq" id="WP_340237676.1">
    <property type="nucleotide sequence ID" value="NZ_JBBEWC010000008.1"/>
</dbReference>
<dbReference type="EMBL" id="JBHULC010000021">
    <property type="protein sequence ID" value="MFD2522648.1"/>
    <property type="molecule type" value="Genomic_DNA"/>
</dbReference>